<dbReference type="STRING" id="1806892.AZH43_10695"/>
<dbReference type="Proteomes" id="UP000076276">
    <property type="component" value="Unassembled WGS sequence"/>
</dbReference>
<gene>
    <name evidence="2" type="ORF">AZH43_10695</name>
</gene>
<name>A0A151Y300_9GAMM</name>
<sequence length="228" mass="24875">MHIMTKGMIFIPMLAVVCMTQASHAKKEDTAEIKKSCAKIYPLAAGDSDADLISLYSQVCDKKNRKNPELLAQLQIQIAQKYQALDQNLKALQAVNQLRNQNIHTPELTDIVFLAGTAISQNALNQMRTVELRALSVETYAPAKLLAETIYFAQSTVPGNAAAAEYPNKKKSSKKTAEKNTAYKKTKIEATKSIAPKAVKTSKAAAKEPVLKASNSSSASPFDTFNKK</sequence>
<feature type="compositionally biased region" description="Polar residues" evidence="1">
    <location>
        <begin position="213"/>
        <end position="228"/>
    </location>
</feature>
<evidence type="ECO:0000256" key="1">
    <source>
        <dbReference type="SAM" id="MobiDB-lite"/>
    </source>
</evidence>
<protein>
    <submittedName>
        <fullName evidence="2">Uncharacterized protein</fullName>
    </submittedName>
</protein>
<evidence type="ECO:0000313" key="3">
    <source>
        <dbReference type="Proteomes" id="UP000076276"/>
    </source>
</evidence>
<evidence type="ECO:0000313" key="2">
    <source>
        <dbReference type="EMBL" id="KYQ72396.1"/>
    </source>
</evidence>
<feature type="region of interest" description="Disordered" evidence="1">
    <location>
        <begin position="163"/>
        <end position="228"/>
    </location>
</feature>
<reference evidence="2 3" key="1">
    <citation type="submission" date="2016-03" db="EMBL/GenBank/DDBJ databases">
        <title>Acinetobacter genomospecies 28 strain ANC 4149.</title>
        <authorList>
            <person name="Radolfova-Krizova L."/>
            <person name="Nemec A."/>
        </authorList>
    </citation>
    <scope>NUCLEOTIDE SEQUENCE [LARGE SCALE GENOMIC DNA]</scope>
    <source>
        <strain evidence="2 3">ANC 4149</strain>
    </source>
</reference>
<dbReference type="EMBL" id="LUAW01000016">
    <property type="protein sequence ID" value="KYQ72396.1"/>
    <property type="molecule type" value="Genomic_DNA"/>
</dbReference>
<keyword evidence="3" id="KW-1185">Reference proteome</keyword>
<dbReference type="OrthoDB" id="6711608at2"/>
<dbReference type="AlphaFoldDB" id="A0A151Y300"/>
<proteinExistence type="predicted"/>
<accession>A0A151Y300</accession>
<comment type="caution">
    <text evidence="2">The sequence shown here is derived from an EMBL/GenBank/DDBJ whole genome shotgun (WGS) entry which is preliminary data.</text>
</comment>
<organism evidence="2 3">
    <name type="scientific">Acinetobacter pragensis</name>
    <dbReference type="NCBI Taxonomy" id="1806892"/>
    <lineage>
        <taxon>Bacteria</taxon>
        <taxon>Pseudomonadati</taxon>
        <taxon>Pseudomonadota</taxon>
        <taxon>Gammaproteobacteria</taxon>
        <taxon>Moraxellales</taxon>
        <taxon>Moraxellaceae</taxon>
        <taxon>Acinetobacter</taxon>
    </lineage>
</organism>
<dbReference type="RefSeq" id="WP_067668293.1">
    <property type="nucleotide sequence ID" value="NZ_CBCSIK010000010.1"/>
</dbReference>